<keyword evidence="2" id="KW-0456">Lyase</keyword>
<dbReference type="CDD" id="cd06558">
    <property type="entry name" value="crotonase-like"/>
    <property type="match status" value="1"/>
</dbReference>
<reference evidence="6" key="1">
    <citation type="submission" date="2020-09" db="EMBL/GenBank/DDBJ databases">
        <title>Novel species in genus Aeromicrobium.</title>
        <authorList>
            <person name="Zhang G."/>
        </authorList>
    </citation>
    <scope>NUCLEOTIDE SEQUENCE</scope>
    <source>
        <strain evidence="6">Zg-636</strain>
    </source>
</reference>
<gene>
    <name evidence="6" type="ORF">IBG24_02175</name>
</gene>
<organism evidence="6 7">
    <name type="scientific">Aeromicrobium senzhongii</name>
    <dbReference type="NCBI Taxonomy" id="2663859"/>
    <lineage>
        <taxon>Bacteria</taxon>
        <taxon>Bacillati</taxon>
        <taxon>Actinomycetota</taxon>
        <taxon>Actinomycetes</taxon>
        <taxon>Propionibacteriales</taxon>
        <taxon>Nocardioidaceae</taxon>
        <taxon>Aeromicrobium</taxon>
    </lineage>
</organism>
<dbReference type="GO" id="GO:0016853">
    <property type="term" value="F:isomerase activity"/>
    <property type="evidence" value="ECO:0007669"/>
    <property type="project" value="UniProtKB-KW"/>
</dbReference>
<dbReference type="InterPro" id="IPR001753">
    <property type="entry name" value="Enoyl-CoA_hydra/iso"/>
</dbReference>
<dbReference type="PROSITE" id="PS00166">
    <property type="entry name" value="ENOYL_COA_HYDRATASE"/>
    <property type="match status" value="1"/>
</dbReference>
<proteinExistence type="inferred from homology"/>
<dbReference type="InterPro" id="IPR018376">
    <property type="entry name" value="Enoyl-CoA_hyd/isom_CS"/>
</dbReference>
<dbReference type="InterPro" id="IPR014748">
    <property type="entry name" value="Enoyl-CoA_hydra_C"/>
</dbReference>
<dbReference type="GO" id="GO:0004300">
    <property type="term" value="F:enoyl-CoA hydratase activity"/>
    <property type="evidence" value="ECO:0007669"/>
    <property type="project" value="UniProtKB-EC"/>
</dbReference>
<comment type="catalytic activity">
    <reaction evidence="3">
        <text>a (3S)-3-hydroxyacyl-CoA = a (2E)-enoyl-CoA + H2O</text>
        <dbReference type="Rhea" id="RHEA:16105"/>
        <dbReference type="ChEBI" id="CHEBI:15377"/>
        <dbReference type="ChEBI" id="CHEBI:57318"/>
        <dbReference type="ChEBI" id="CHEBI:58856"/>
        <dbReference type="EC" id="4.2.1.17"/>
    </reaction>
</comment>
<dbReference type="Proteomes" id="UP000620591">
    <property type="component" value="Unassembled WGS sequence"/>
</dbReference>
<accession>A0A8I0ERZ7</accession>
<evidence type="ECO:0000256" key="1">
    <source>
        <dbReference type="ARBA" id="ARBA00005254"/>
    </source>
</evidence>
<comment type="similarity">
    <text evidence="1 5">Belongs to the enoyl-CoA hydratase/isomerase family.</text>
</comment>
<evidence type="ECO:0000313" key="7">
    <source>
        <dbReference type="Proteomes" id="UP000620591"/>
    </source>
</evidence>
<dbReference type="Pfam" id="PF00378">
    <property type="entry name" value="ECH_1"/>
    <property type="match status" value="1"/>
</dbReference>
<dbReference type="RefSeq" id="WP_187768458.1">
    <property type="nucleotide sequence ID" value="NZ_JACTVM010000001.1"/>
</dbReference>
<evidence type="ECO:0000313" key="6">
    <source>
        <dbReference type="EMBL" id="MBC9225120.1"/>
    </source>
</evidence>
<dbReference type="PANTHER" id="PTHR11941">
    <property type="entry name" value="ENOYL-COA HYDRATASE-RELATED"/>
    <property type="match status" value="1"/>
</dbReference>
<dbReference type="EMBL" id="JACTVM010000001">
    <property type="protein sequence ID" value="MBC9225120.1"/>
    <property type="molecule type" value="Genomic_DNA"/>
</dbReference>
<evidence type="ECO:0000256" key="2">
    <source>
        <dbReference type="ARBA" id="ARBA00023239"/>
    </source>
</evidence>
<dbReference type="Gene3D" id="1.10.12.10">
    <property type="entry name" value="Lyase 2-enoyl-coa Hydratase, Chain A, domain 2"/>
    <property type="match status" value="1"/>
</dbReference>
<dbReference type="PANTHER" id="PTHR11941:SF54">
    <property type="entry name" value="ENOYL-COA HYDRATASE, MITOCHONDRIAL"/>
    <property type="match status" value="1"/>
</dbReference>
<keyword evidence="6" id="KW-0413">Isomerase</keyword>
<comment type="caution">
    <text evidence="6">The sequence shown here is derived from an EMBL/GenBank/DDBJ whole genome shotgun (WGS) entry which is preliminary data.</text>
</comment>
<dbReference type="SUPFAM" id="SSF52096">
    <property type="entry name" value="ClpP/crotonase"/>
    <property type="match status" value="1"/>
</dbReference>
<evidence type="ECO:0000256" key="5">
    <source>
        <dbReference type="RuleBase" id="RU003707"/>
    </source>
</evidence>
<dbReference type="AlphaFoldDB" id="A0A8I0ERZ7"/>
<sequence>MSWSVVGNVGVITLDRPEKLNALNLEVLQQLSGAVNRAWGEKSVRAVVLTGNGRAFSAGADMAYSSDHHVDRSTPDWTSELHSVMSRLYWLPKPVVAAVNGLAYGAGCDLTLAADVRFASSVARFSEAYTGIAYSPDGGGSYLLPRIVGEAWAADMVFTGRVVEADEALRLGLVSRVLDPDALLCAAMEQATTYAAGPTVALGLAKRNMRSAYGLAFEAALQNERAAGDICRQTWDHVEGVTALSERRPARFEGR</sequence>
<name>A0A8I0ERZ7_9ACTN</name>
<dbReference type="GO" id="GO:0006635">
    <property type="term" value="P:fatty acid beta-oxidation"/>
    <property type="evidence" value="ECO:0007669"/>
    <property type="project" value="TreeGrafter"/>
</dbReference>
<dbReference type="Gene3D" id="3.90.226.10">
    <property type="entry name" value="2-enoyl-CoA Hydratase, Chain A, domain 1"/>
    <property type="match status" value="1"/>
</dbReference>
<evidence type="ECO:0000256" key="4">
    <source>
        <dbReference type="ARBA" id="ARBA00023717"/>
    </source>
</evidence>
<evidence type="ECO:0000256" key="3">
    <source>
        <dbReference type="ARBA" id="ARBA00023709"/>
    </source>
</evidence>
<dbReference type="InterPro" id="IPR029045">
    <property type="entry name" value="ClpP/crotonase-like_dom_sf"/>
</dbReference>
<protein>
    <submittedName>
        <fullName evidence="6">Enoyl-CoA hydratase/isomerase family protein</fullName>
    </submittedName>
</protein>
<comment type="catalytic activity">
    <reaction evidence="4">
        <text>a 4-saturated-(3S)-3-hydroxyacyl-CoA = a (3E)-enoyl-CoA + H2O</text>
        <dbReference type="Rhea" id="RHEA:20724"/>
        <dbReference type="ChEBI" id="CHEBI:15377"/>
        <dbReference type="ChEBI" id="CHEBI:58521"/>
        <dbReference type="ChEBI" id="CHEBI:137480"/>
        <dbReference type="EC" id="4.2.1.17"/>
    </reaction>
</comment>